<accession>A0ABD5ZMQ0</accession>
<gene>
    <name evidence="4" type="ORF">ACFQJ4_05270</name>
</gene>
<dbReference type="EMBL" id="JBHTAP010000001">
    <property type="protein sequence ID" value="MFC7234728.1"/>
    <property type="molecule type" value="Genomic_DNA"/>
</dbReference>
<sequence>MNDSAAVRGDGGPKLTDEERRVVEAALDAGYYEQPRRTTHTEVATMVGSDPVTVARTLRRAERRALRELSLTGE</sequence>
<comment type="caution">
    <text evidence="4">The sequence shown here is derived from an EMBL/GenBank/DDBJ whole genome shotgun (WGS) entry which is preliminary data.</text>
</comment>
<dbReference type="InterPro" id="IPR007050">
    <property type="entry name" value="HTH_bacterioopsin"/>
</dbReference>
<feature type="domain" description="HTH bat-type" evidence="3">
    <location>
        <begin position="15"/>
        <end position="64"/>
    </location>
</feature>
<dbReference type="PANTHER" id="PTHR34236">
    <property type="entry name" value="DIMETHYL SULFOXIDE REDUCTASE TRANSCRIPTIONAL ACTIVATOR"/>
    <property type="match status" value="1"/>
</dbReference>
<evidence type="ECO:0000256" key="1">
    <source>
        <dbReference type="ARBA" id="ARBA00023015"/>
    </source>
</evidence>
<dbReference type="Pfam" id="PF04967">
    <property type="entry name" value="HTH_10"/>
    <property type="match status" value="1"/>
</dbReference>
<evidence type="ECO:0000259" key="3">
    <source>
        <dbReference type="Pfam" id="PF04967"/>
    </source>
</evidence>
<dbReference type="PANTHER" id="PTHR34236:SF1">
    <property type="entry name" value="DIMETHYL SULFOXIDE REDUCTASE TRANSCRIPTIONAL ACTIVATOR"/>
    <property type="match status" value="1"/>
</dbReference>
<organism evidence="4 5">
    <name type="scientific">Halosegnis marinus</name>
    <dbReference type="NCBI Taxonomy" id="3034023"/>
    <lineage>
        <taxon>Archaea</taxon>
        <taxon>Methanobacteriati</taxon>
        <taxon>Methanobacteriota</taxon>
        <taxon>Stenosarchaea group</taxon>
        <taxon>Halobacteria</taxon>
        <taxon>Halobacteriales</taxon>
        <taxon>Natronomonadaceae</taxon>
        <taxon>Halosegnis</taxon>
    </lineage>
</organism>
<name>A0ABD5ZMQ0_9EURY</name>
<evidence type="ECO:0000256" key="2">
    <source>
        <dbReference type="ARBA" id="ARBA00023163"/>
    </source>
</evidence>
<keyword evidence="1" id="KW-0805">Transcription regulation</keyword>
<keyword evidence="5" id="KW-1185">Reference proteome</keyword>
<protein>
    <submittedName>
        <fullName evidence="4">Helix-turn-helix domain-containing protein</fullName>
    </submittedName>
</protein>
<evidence type="ECO:0000313" key="5">
    <source>
        <dbReference type="Proteomes" id="UP001596398"/>
    </source>
</evidence>
<dbReference type="RefSeq" id="WP_276235743.1">
    <property type="nucleotide sequence ID" value="NZ_CP119802.1"/>
</dbReference>
<reference evidence="4 5" key="1">
    <citation type="journal article" date="2019" name="Int. J. Syst. Evol. Microbiol.">
        <title>The Global Catalogue of Microorganisms (GCM) 10K type strain sequencing project: providing services to taxonomists for standard genome sequencing and annotation.</title>
        <authorList>
            <consortium name="The Broad Institute Genomics Platform"/>
            <consortium name="The Broad Institute Genome Sequencing Center for Infectious Disease"/>
            <person name="Wu L."/>
            <person name="Ma J."/>
        </authorList>
    </citation>
    <scope>NUCLEOTIDE SEQUENCE [LARGE SCALE GENOMIC DNA]</scope>
    <source>
        <strain evidence="4 5">DT85</strain>
    </source>
</reference>
<dbReference type="Proteomes" id="UP001596398">
    <property type="component" value="Unassembled WGS sequence"/>
</dbReference>
<dbReference type="GeneID" id="79266397"/>
<evidence type="ECO:0000313" key="4">
    <source>
        <dbReference type="EMBL" id="MFC7234728.1"/>
    </source>
</evidence>
<dbReference type="AlphaFoldDB" id="A0ABD5ZMQ0"/>
<proteinExistence type="predicted"/>
<keyword evidence="2" id="KW-0804">Transcription</keyword>